<organism evidence="1 2">
    <name type="scientific">Enterococcus thailandicus</name>
    <dbReference type="NCBI Taxonomy" id="417368"/>
    <lineage>
        <taxon>Bacteria</taxon>
        <taxon>Bacillati</taxon>
        <taxon>Bacillota</taxon>
        <taxon>Bacilli</taxon>
        <taxon>Lactobacillales</taxon>
        <taxon>Enterococcaceae</taxon>
        <taxon>Enterococcus</taxon>
    </lineage>
</organism>
<dbReference type="AlphaFoldDB" id="A0A510WIZ1"/>
<reference evidence="1 2" key="1">
    <citation type="submission" date="2019-07" db="EMBL/GenBank/DDBJ databases">
        <title>Whole genome shotgun sequence of Enterococcus thailandicus NBRC 101867.</title>
        <authorList>
            <person name="Hosoyama A."/>
            <person name="Uohara A."/>
            <person name="Ohji S."/>
            <person name="Ichikawa N."/>
        </authorList>
    </citation>
    <scope>NUCLEOTIDE SEQUENCE [LARGE SCALE GENOMIC DNA]</scope>
    <source>
        <strain evidence="1 2">NBRC 101867</strain>
    </source>
</reference>
<name>A0A510WIZ1_ENTTH</name>
<evidence type="ECO:0000313" key="1">
    <source>
        <dbReference type="EMBL" id="GEK37645.1"/>
    </source>
</evidence>
<gene>
    <name evidence="1" type="ORF">ETH01_19320</name>
</gene>
<dbReference type="Proteomes" id="UP000321361">
    <property type="component" value="Unassembled WGS sequence"/>
</dbReference>
<dbReference type="RefSeq" id="WP_169819337.1">
    <property type="nucleotide sequence ID" value="NZ_BJUG01000010.1"/>
</dbReference>
<proteinExistence type="predicted"/>
<protein>
    <submittedName>
        <fullName evidence="1">Uncharacterized protein</fullName>
    </submittedName>
</protein>
<sequence length="50" mass="5717">MSELLQKSKKKIHESQTLSLKEIEKVKIELEAKARLFQTSFGLIKKGVMA</sequence>
<accession>A0A510WIZ1</accession>
<dbReference type="GeneID" id="77488470"/>
<dbReference type="EMBL" id="BJUG01000010">
    <property type="protein sequence ID" value="GEK37645.1"/>
    <property type="molecule type" value="Genomic_DNA"/>
</dbReference>
<comment type="caution">
    <text evidence="1">The sequence shown here is derived from an EMBL/GenBank/DDBJ whole genome shotgun (WGS) entry which is preliminary data.</text>
</comment>
<evidence type="ECO:0000313" key="2">
    <source>
        <dbReference type="Proteomes" id="UP000321361"/>
    </source>
</evidence>